<dbReference type="OrthoDB" id="9784375at2"/>
<comment type="caution">
    <text evidence="2">The sequence shown here is derived from an EMBL/GenBank/DDBJ whole genome shotgun (WGS) entry which is preliminary data.</text>
</comment>
<accession>A0A512P8Z6</accession>
<evidence type="ECO:0000259" key="1">
    <source>
        <dbReference type="Pfam" id="PF00881"/>
    </source>
</evidence>
<gene>
    <name evidence="2" type="ORF">CSO01_03910</name>
</gene>
<keyword evidence="3" id="KW-1185">Reference proteome</keyword>
<reference evidence="2 3" key="1">
    <citation type="submission" date="2019-07" db="EMBL/GenBank/DDBJ databases">
        <title>Whole genome shotgun sequence of Cellulomonas soli NBRC 109434.</title>
        <authorList>
            <person name="Hosoyama A."/>
            <person name="Uohara A."/>
            <person name="Ohji S."/>
            <person name="Ichikawa N."/>
        </authorList>
    </citation>
    <scope>NUCLEOTIDE SEQUENCE [LARGE SCALE GENOMIC DNA]</scope>
    <source>
        <strain evidence="2 3">NBRC 109434</strain>
    </source>
</reference>
<name>A0A512P8Z6_9CELL</name>
<dbReference type="NCBIfam" id="NF003768">
    <property type="entry name" value="PRK05365.1"/>
    <property type="match status" value="1"/>
</dbReference>
<dbReference type="Proteomes" id="UP000321798">
    <property type="component" value="Unassembled WGS sequence"/>
</dbReference>
<dbReference type="AlphaFoldDB" id="A0A512P8Z6"/>
<protein>
    <submittedName>
        <fullName evidence="2">Putative NADH dehydrogenase/NAD(P)H nitroreductase</fullName>
    </submittedName>
</protein>
<evidence type="ECO:0000313" key="2">
    <source>
        <dbReference type="EMBL" id="GEP67676.1"/>
    </source>
</evidence>
<dbReference type="Gene3D" id="3.40.109.10">
    <property type="entry name" value="NADH Oxidase"/>
    <property type="match status" value="1"/>
</dbReference>
<organism evidence="2 3">
    <name type="scientific">Cellulomonas soli</name>
    <dbReference type="NCBI Taxonomy" id="931535"/>
    <lineage>
        <taxon>Bacteria</taxon>
        <taxon>Bacillati</taxon>
        <taxon>Actinomycetota</taxon>
        <taxon>Actinomycetes</taxon>
        <taxon>Micrococcales</taxon>
        <taxon>Cellulomonadaceae</taxon>
        <taxon>Cellulomonas</taxon>
    </lineage>
</organism>
<evidence type="ECO:0000313" key="3">
    <source>
        <dbReference type="Proteomes" id="UP000321798"/>
    </source>
</evidence>
<dbReference type="PANTHER" id="PTHR43543">
    <property type="entry name" value="MALONIC SEMIALDEHYDE REDUCTASE RUTE-RELATED"/>
    <property type="match status" value="1"/>
</dbReference>
<dbReference type="PANTHER" id="PTHR43543:SF1">
    <property type="entry name" value="MALONIC SEMIALDEHYDE REDUCTASE RUTE-RELATED"/>
    <property type="match status" value="1"/>
</dbReference>
<dbReference type="InterPro" id="IPR050461">
    <property type="entry name" value="Nitroreductase_HadB/RutE"/>
</dbReference>
<dbReference type="RefSeq" id="WP_146951424.1">
    <property type="nucleotide sequence ID" value="NZ_BAABBJ010000005.1"/>
</dbReference>
<dbReference type="GO" id="GO:0016491">
    <property type="term" value="F:oxidoreductase activity"/>
    <property type="evidence" value="ECO:0007669"/>
    <property type="project" value="InterPro"/>
</dbReference>
<sequence>MSTDTTVLDGLDFPAPALAVADDVADLLFREARSVHHFTDEEVTDQEIAAVYDLVKWGPTAINIVPLRLLLVRTPEARARLAAHMGEGNRERVLAAPLSIVVAADTRFHTHIPVLMPPYAAMAESLEDNEPTREQMARTNATLQAGYLLVGLRAAGLSVGPMSGMDAAGIDAEFFTENGWKALMVFNVGRTEGSTTPHPRGERLTYQQAALTV</sequence>
<dbReference type="InterPro" id="IPR029479">
    <property type="entry name" value="Nitroreductase"/>
</dbReference>
<dbReference type="InterPro" id="IPR000415">
    <property type="entry name" value="Nitroreductase-like"/>
</dbReference>
<dbReference type="SUPFAM" id="SSF55469">
    <property type="entry name" value="FMN-dependent nitroreductase-like"/>
    <property type="match status" value="1"/>
</dbReference>
<dbReference type="Pfam" id="PF00881">
    <property type="entry name" value="Nitroreductase"/>
    <property type="match status" value="1"/>
</dbReference>
<dbReference type="EMBL" id="BKAL01000001">
    <property type="protein sequence ID" value="GEP67676.1"/>
    <property type="molecule type" value="Genomic_DNA"/>
</dbReference>
<feature type="domain" description="Nitroreductase" evidence="1">
    <location>
        <begin position="31"/>
        <end position="190"/>
    </location>
</feature>
<proteinExistence type="predicted"/>